<feature type="compositionally biased region" description="Basic and acidic residues" evidence="1">
    <location>
        <begin position="1"/>
        <end position="20"/>
    </location>
</feature>
<protein>
    <submittedName>
        <fullName evidence="2">Uncharacterized protein</fullName>
    </submittedName>
</protein>
<evidence type="ECO:0000256" key="1">
    <source>
        <dbReference type="SAM" id="MobiDB-lite"/>
    </source>
</evidence>
<feature type="region of interest" description="Disordered" evidence="1">
    <location>
        <begin position="1"/>
        <end position="25"/>
    </location>
</feature>
<accession>A0A938BNT9</accession>
<feature type="region of interest" description="Disordered" evidence="1">
    <location>
        <begin position="82"/>
        <end position="112"/>
    </location>
</feature>
<evidence type="ECO:0000313" key="2">
    <source>
        <dbReference type="EMBL" id="MBM3275509.1"/>
    </source>
</evidence>
<dbReference type="EMBL" id="VGJX01000604">
    <property type="protein sequence ID" value="MBM3275509.1"/>
    <property type="molecule type" value="Genomic_DNA"/>
</dbReference>
<reference evidence="2 3" key="1">
    <citation type="submission" date="2019-03" db="EMBL/GenBank/DDBJ databases">
        <title>Lake Tanganyika Metagenome-Assembled Genomes (MAGs).</title>
        <authorList>
            <person name="Tran P."/>
        </authorList>
    </citation>
    <scope>NUCLEOTIDE SEQUENCE [LARGE SCALE GENOMIC DNA]</scope>
    <source>
        <strain evidence="2">K_DeepCast_65m_m2_236</strain>
    </source>
</reference>
<sequence length="112" mass="12089">MLDSSKALKDRLGGKGKDLAPARTLPTDDLDRLTASDLAAHLAAQLGPTRDLTADEQDSVAEFWRRHAPLRAATTVKALADGRRSGIPGNPLRTRRQRARRALGARAVCRPA</sequence>
<dbReference type="Proteomes" id="UP000703893">
    <property type="component" value="Unassembled WGS sequence"/>
</dbReference>
<proteinExistence type="predicted"/>
<dbReference type="AlphaFoldDB" id="A0A938BNT9"/>
<name>A0A938BNT9_9BACT</name>
<feature type="compositionally biased region" description="Basic residues" evidence="1">
    <location>
        <begin position="93"/>
        <end position="103"/>
    </location>
</feature>
<comment type="caution">
    <text evidence="2">The sequence shown here is derived from an EMBL/GenBank/DDBJ whole genome shotgun (WGS) entry which is preliminary data.</text>
</comment>
<gene>
    <name evidence="2" type="ORF">FJZ00_10165</name>
</gene>
<organism evidence="2 3">
    <name type="scientific">Candidatus Tanganyikabacteria bacterium</name>
    <dbReference type="NCBI Taxonomy" id="2961651"/>
    <lineage>
        <taxon>Bacteria</taxon>
        <taxon>Bacillati</taxon>
        <taxon>Candidatus Sericytochromatia</taxon>
        <taxon>Candidatus Tanganyikabacteria</taxon>
    </lineage>
</organism>
<feature type="non-terminal residue" evidence="2">
    <location>
        <position position="112"/>
    </location>
</feature>
<evidence type="ECO:0000313" key="3">
    <source>
        <dbReference type="Proteomes" id="UP000703893"/>
    </source>
</evidence>